<gene>
    <name evidence="2" type="ORF">SAMN05443633_103198</name>
</gene>
<dbReference type="RefSeq" id="WP_072954925.1">
    <property type="nucleotide sequence ID" value="NZ_FQUT01000003.1"/>
</dbReference>
<protein>
    <submittedName>
        <fullName evidence="2">Uncharacterized protein</fullName>
    </submittedName>
</protein>
<accession>A0A1M4ZL62</accession>
<reference evidence="3" key="1">
    <citation type="submission" date="2016-11" db="EMBL/GenBank/DDBJ databases">
        <authorList>
            <person name="Varghese N."/>
            <person name="Submissions S."/>
        </authorList>
    </citation>
    <scope>NUCLEOTIDE SEQUENCE [LARGE SCALE GENOMIC DNA]</scope>
    <source>
        <strain evidence="3">DSM 27619</strain>
    </source>
</reference>
<keyword evidence="1" id="KW-0732">Signal</keyword>
<organism evidence="2 3">
    <name type="scientific">Chryseobacterium arachidis</name>
    <dbReference type="NCBI Taxonomy" id="1416778"/>
    <lineage>
        <taxon>Bacteria</taxon>
        <taxon>Pseudomonadati</taxon>
        <taxon>Bacteroidota</taxon>
        <taxon>Flavobacteriia</taxon>
        <taxon>Flavobacteriales</taxon>
        <taxon>Weeksellaceae</taxon>
        <taxon>Chryseobacterium group</taxon>
        <taxon>Chryseobacterium</taxon>
    </lineage>
</organism>
<keyword evidence="3" id="KW-1185">Reference proteome</keyword>
<feature type="signal peptide" evidence="1">
    <location>
        <begin position="1"/>
        <end position="20"/>
    </location>
</feature>
<evidence type="ECO:0000313" key="3">
    <source>
        <dbReference type="Proteomes" id="UP000184518"/>
    </source>
</evidence>
<name>A0A1M4ZL62_9FLAO</name>
<dbReference type="OrthoDB" id="877719at2"/>
<evidence type="ECO:0000313" key="2">
    <source>
        <dbReference type="EMBL" id="SHF18799.1"/>
    </source>
</evidence>
<sequence length="250" mass="29455">MAKFFSFFVICFFISSTLYGQNTTLDNKEIYFSKEYKSLSGHEDYDTKTVQSVKFSQEFKKFISENPETFAYDFNKLKENIYIITSEDKKLRFYVWDTELGGTMKSFDQIIQYSSNGKVKTIYSKEQSDTPYFISEIVKKEINQQNYYLVISNGIFSTKDQAQAVQAYTIRNGQLIDSDKIFKTKTTTLNKIQVDFDFFSVVDRPERPFKLIKFDQNKLYIPIVDEQGAVSKKFLIYQLNNNYFQYIGIK</sequence>
<evidence type="ECO:0000256" key="1">
    <source>
        <dbReference type="SAM" id="SignalP"/>
    </source>
</evidence>
<proteinExistence type="predicted"/>
<dbReference type="AlphaFoldDB" id="A0A1M4ZL62"/>
<dbReference type="EMBL" id="FQUT01000003">
    <property type="protein sequence ID" value="SHF18799.1"/>
    <property type="molecule type" value="Genomic_DNA"/>
</dbReference>
<feature type="chain" id="PRO_5012047589" evidence="1">
    <location>
        <begin position="21"/>
        <end position="250"/>
    </location>
</feature>
<dbReference type="STRING" id="1416778.SAMN05443633_103198"/>
<dbReference type="Proteomes" id="UP000184518">
    <property type="component" value="Unassembled WGS sequence"/>
</dbReference>